<name>A0ABX7BFB8_9PROT</name>
<dbReference type="RefSeq" id="WP_201082468.1">
    <property type="nucleotide sequence ID" value="NZ_CP067421.1"/>
</dbReference>
<dbReference type="InterPro" id="IPR017871">
    <property type="entry name" value="ABC_transporter-like_CS"/>
</dbReference>
<keyword evidence="4 6" id="KW-0067">ATP-binding</keyword>
<dbReference type="InterPro" id="IPR003593">
    <property type="entry name" value="AAA+_ATPase"/>
</dbReference>
<accession>A0ABX7BFB8</accession>
<dbReference type="PROSITE" id="PS50893">
    <property type="entry name" value="ABC_TRANSPORTER_2"/>
    <property type="match status" value="1"/>
</dbReference>
<evidence type="ECO:0000256" key="3">
    <source>
        <dbReference type="ARBA" id="ARBA00022741"/>
    </source>
</evidence>
<gene>
    <name evidence="6" type="ORF">IGS68_28425</name>
</gene>
<keyword evidence="2" id="KW-0813">Transport</keyword>
<dbReference type="PANTHER" id="PTHR43166">
    <property type="entry name" value="AMINO ACID IMPORT ATP-BINDING PROTEIN"/>
    <property type="match status" value="1"/>
</dbReference>
<dbReference type="SUPFAM" id="SSF52540">
    <property type="entry name" value="P-loop containing nucleoside triphosphate hydrolases"/>
    <property type="match status" value="1"/>
</dbReference>
<reference evidence="6" key="1">
    <citation type="submission" date="2021-02" db="EMBL/GenBank/DDBJ databases">
        <title>Skermanella TT6 skin isolate.</title>
        <authorList>
            <person name="Lee K."/>
            <person name="Ganzorig M."/>
        </authorList>
    </citation>
    <scope>NUCLEOTIDE SEQUENCE</scope>
    <source>
        <strain evidence="6">TT6</strain>
    </source>
</reference>
<geneLocation type="plasmid" evidence="6 7">
    <name>pTT6-1</name>
</geneLocation>
<evidence type="ECO:0000259" key="5">
    <source>
        <dbReference type="PROSITE" id="PS50893"/>
    </source>
</evidence>
<sequence>MTKTQGAAVLGLRGVRKSFGDHIVIDGIDLDVHRSEVICIIGPSGSGKSTLLRCMNFLEEYDGGEVVINGRLLGYSQDAGGKRVRDRDVVVDETRRGVGMVFQHFNLWPHMTALENVTAALRLVKQMPKAAADALGAEMLAKVGLSDKAGQYPARLSGGQQQRVAIARALAMQPSIMLFDEPTSALDPELVGEVLQVMRGLAAEGMTMVVVTHEMGFAAEVADRVVFMDAGRIVEQGPPSSLFGAPSHPRLRQFLETWRQRNAGFATLMSGAADQHLREGNQIHAR</sequence>
<dbReference type="InterPro" id="IPR030679">
    <property type="entry name" value="ABC_ATPase_HisP-typ"/>
</dbReference>
<dbReference type="GO" id="GO:0005524">
    <property type="term" value="F:ATP binding"/>
    <property type="evidence" value="ECO:0007669"/>
    <property type="project" value="UniProtKB-KW"/>
</dbReference>
<dbReference type="Pfam" id="PF00005">
    <property type="entry name" value="ABC_tran"/>
    <property type="match status" value="1"/>
</dbReference>
<dbReference type="PIRSF" id="PIRSF039085">
    <property type="entry name" value="ABC_ATPase_HisP"/>
    <property type="match status" value="1"/>
</dbReference>
<keyword evidence="3" id="KW-0547">Nucleotide-binding</keyword>
<dbReference type="PROSITE" id="PS00211">
    <property type="entry name" value="ABC_TRANSPORTER_1"/>
    <property type="match status" value="1"/>
</dbReference>
<dbReference type="CDD" id="cd03262">
    <property type="entry name" value="ABC_HisP_GlnQ"/>
    <property type="match status" value="1"/>
</dbReference>
<keyword evidence="7" id="KW-1185">Reference proteome</keyword>
<evidence type="ECO:0000256" key="2">
    <source>
        <dbReference type="ARBA" id="ARBA00022448"/>
    </source>
</evidence>
<dbReference type="SMART" id="SM00382">
    <property type="entry name" value="AAA"/>
    <property type="match status" value="1"/>
</dbReference>
<dbReference type="PANTHER" id="PTHR43166:SF38">
    <property type="entry name" value="L-CYSTINE TRANSPORT SYSTEM ATP-BINDING PROTEIN TCYN"/>
    <property type="match status" value="1"/>
</dbReference>
<evidence type="ECO:0000256" key="1">
    <source>
        <dbReference type="ARBA" id="ARBA00005417"/>
    </source>
</evidence>
<dbReference type="InterPro" id="IPR050086">
    <property type="entry name" value="MetN_ABC_transporter-like"/>
</dbReference>
<evidence type="ECO:0000256" key="4">
    <source>
        <dbReference type="ARBA" id="ARBA00022840"/>
    </source>
</evidence>
<comment type="similarity">
    <text evidence="1">Belongs to the ABC transporter superfamily.</text>
</comment>
<dbReference type="EMBL" id="CP067421">
    <property type="protein sequence ID" value="QQP93089.1"/>
    <property type="molecule type" value="Genomic_DNA"/>
</dbReference>
<evidence type="ECO:0000313" key="7">
    <source>
        <dbReference type="Proteomes" id="UP000595197"/>
    </source>
</evidence>
<dbReference type="Gene3D" id="3.40.50.300">
    <property type="entry name" value="P-loop containing nucleotide triphosphate hydrolases"/>
    <property type="match status" value="1"/>
</dbReference>
<organism evidence="6 7">
    <name type="scientific">Skermanella cutis</name>
    <dbReference type="NCBI Taxonomy" id="2775420"/>
    <lineage>
        <taxon>Bacteria</taxon>
        <taxon>Pseudomonadati</taxon>
        <taxon>Pseudomonadota</taxon>
        <taxon>Alphaproteobacteria</taxon>
        <taxon>Rhodospirillales</taxon>
        <taxon>Azospirillaceae</taxon>
        <taxon>Skermanella</taxon>
    </lineage>
</organism>
<dbReference type="Proteomes" id="UP000595197">
    <property type="component" value="Plasmid pTT6-1"/>
</dbReference>
<keyword evidence="6" id="KW-0614">Plasmid</keyword>
<evidence type="ECO:0000313" key="6">
    <source>
        <dbReference type="EMBL" id="QQP93089.1"/>
    </source>
</evidence>
<protein>
    <submittedName>
        <fullName evidence="6">Amino acid ABC transporter ATP-binding protein</fullName>
    </submittedName>
</protein>
<feature type="domain" description="ABC transporter" evidence="5">
    <location>
        <begin position="10"/>
        <end position="255"/>
    </location>
</feature>
<proteinExistence type="inferred from homology"/>
<dbReference type="InterPro" id="IPR003439">
    <property type="entry name" value="ABC_transporter-like_ATP-bd"/>
</dbReference>
<dbReference type="InterPro" id="IPR027417">
    <property type="entry name" value="P-loop_NTPase"/>
</dbReference>